<accession>A0A9N9PGB8</accession>
<dbReference type="GO" id="GO:0051880">
    <property type="term" value="F:G-quadruplex DNA binding"/>
    <property type="evidence" value="ECO:0007669"/>
    <property type="project" value="TreeGrafter"/>
</dbReference>
<dbReference type="GO" id="GO:0070192">
    <property type="term" value="P:chromosome organization involved in meiotic cell cycle"/>
    <property type="evidence" value="ECO:0007669"/>
    <property type="project" value="TreeGrafter"/>
</dbReference>
<proteinExistence type="predicted"/>
<dbReference type="GO" id="GO:0007004">
    <property type="term" value="P:telomere maintenance via telomerase"/>
    <property type="evidence" value="ECO:0007669"/>
    <property type="project" value="TreeGrafter"/>
</dbReference>
<dbReference type="GO" id="GO:0000722">
    <property type="term" value="P:telomere maintenance via recombination"/>
    <property type="evidence" value="ECO:0007669"/>
    <property type="project" value="TreeGrafter"/>
</dbReference>
<organism evidence="1 2">
    <name type="scientific">Dentiscutata erythropus</name>
    <dbReference type="NCBI Taxonomy" id="1348616"/>
    <lineage>
        <taxon>Eukaryota</taxon>
        <taxon>Fungi</taxon>
        <taxon>Fungi incertae sedis</taxon>
        <taxon>Mucoromycota</taxon>
        <taxon>Glomeromycotina</taxon>
        <taxon>Glomeromycetes</taxon>
        <taxon>Diversisporales</taxon>
        <taxon>Gigasporaceae</taxon>
        <taxon>Dentiscutata</taxon>
    </lineage>
</organism>
<dbReference type="Proteomes" id="UP000789405">
    <property type="component" value="Unassembled WGS sequence"/>
</dbReference>
<dbReference type="AlphaFoldDB" id="A0A9N9PGB8"/>
<dbReference type="GO" id="GO:0003691">
    <property type="term" value="F:double-stranded telomeric DNA binding"/>
    <property type="evidence" value="ECO:0007669"/>
    <property type="project" value="TreeGrafter"/>
</dbReference>
<dbReference type="Gene3D" id="3.40.50.300">
    <property type="entry name" value="P-loop containing nucleotide triphosphate hydrolases"/>
    <property type="match status" value="1"/>
</dbReference>
<dbReference type="GO" id="GO:0006302">
    <property type="term" value="P:double-strand break repair"/>
    <property type="evidence" value="ECO:0007669"/>
    <property type="project" value="TreeGrafter"/>
</dbReference>
<comment type="caution">
    <text evidence="1">The sequence shown here is derived from an EMBL/GenBank/DDBJ whole genome shotgun (WGS) entry which is preliminary data.</text>
</comment>
<feature type="non-terminal residue" evidence="1">
    <location>
        <position position="172"/>
    </location>
</feature>
<gene>
    <name evidence="1" type="ORF">DERYTH_LOCUS25842</name>
</gene>
<evidence type="ECO:0000313" key="1">
    <source>
        <dbReference type="EMBL" id="CAG8813713.1"/>
    </source>
</evidence>
<dbReference type="EMBL" id="CAJVPY010050452">
    <property type="protein sequence ID" value="CAG8813713.1"/>
    <property type="molecule type" value="Genomic_DNA"/>
</dbReference>
<sequence>IIAELWVNTYVGDDIDRIEIRSEEETTRANQSYNYRQVVMVTYGRAIDMRGMCSAGQKMLALIIIRLALTETSCINCGVFVLDEPTTNLDEGNIENLAAGLRGILESRRGQSNFQLIVITHDVNLSRMIGKLNILISLISLSKFRRESNGYSSVRKKYWQLPGSDNEENDSE</sequence>
<dbReference type="PANTHER" id="PTHR18867">
    <property type="entry name" value="RAD50"/>
    <property type="match status" value="1"/>
</dbReference>
<reference evidence="1" key="1">
    <citation type="submission" date="2021-06" db="EMBL/GenBank/DDBJ databases">
        <authorList>
            <person name="Kallberg Y."/>
            <person name="Tangrot J."/>
            <person name="Rosling A."/>
        </authorList>
    </citation>
    <scope>NUCLEOTIDE SEQUENCE</scope>
    <source>
        <strain evidence="1">MA453B</strain>
    </source>
</reference>
<protein>
    <submittedName>
        <fullName evidence="1">14462_t:CDS:1</fullName>
    </submittedName>
</protein>
<dbReference type="InterPro" id="IPR027417">
    <property type="entry name" value="P-loop_NTPase"/>
</dbReference>
<keyword evidence="2" id="KW-1185">Reference proteome</keyword>
<dbReference type="GO" id="GO:0030870">
    <property type="term" value="C:Mre11 complex"/>
    <property type="evidence" value="ECO:0007669"/>
    <property type="project" value="TreeGrafter"/>
</dbReference>
<dbReference type="PANTHER" id="PTHR18867:SF12">
    <property type="entry name" value="DNA REPAIR PROTEIN RAD50"/>
    <property type="match status" value="1"/>
</dbReference>
<dbReference type="OrthoDB" id="18797at2759"/>
<evidence type="ECO:0000313" key="2">
    <source>
        <dbReference type="Proteomes" id="UP000789405"/>
    </source>
</evidence>
<name>A0A9N9PGB8_9GLOM</name>
<dbReference type="SUPFAM" id="SSF52540">
    <property type="entry name" value="P-loop containing nucleoside triphosphate hydrolases"/>
    <property type="match status" value="1"/>
</dbReference>
<dbReference type="GO" id="GO:0043047">
    <property type="term" value="F:single-stranded telomeric DNA binding"/>
    <property type="evidence" value="ECO:0007669"/>
    <property type="project" value="TreeGrafter"/>
</dbReference>
<dbReference type="GO" id="GO:0000794">
    <property type="term" value="C:condensed nuclear chromosome"/>
    <property type="evidence" value="ECO:0007669"/>
    <property type="project" value="TreeGrafter"/>
</dbReference>